<sequence length="146" mass="17069">MLNDLETKDEFARKIMGFSSDKCLEYDKVVERYAYLLELYAYRLPDKDFINIDNYENLNYSFNYCTGNLLEEYINIDLDTDSLVLKASENEHYNDILKGASKIVERLYYLGLDDMASQLGASFYVIANAVYDYEKSFEDIDIKTLS</sequence>
<accession>A0A9D1KB55</accession>
<organism evidence="1 2">
    <name type="scientific">Candidatus Onthousia faecipullorum</name>
    <dbReference type="NCBI Taxonomy" id="2840887"/>
    <lineage>
        <taxon>Bacteria</taxon>
        <taxon>Bacillati</taxon>
        <taxon>Bacillota</taxon>
        <taxon>Bacilli</taxon>
        <taxon>Candidatus Onthousia</taxon>
    </lineage>
</organism>
<dbReference type="EMBL" id="DVKQ01000028">
    <property type="protein sequence ID" value="HIT37270.1"/>
    <property type="molecule type" value="Genomic_DNA"/>
</dbReference>
<evidence type="ECO:0000313" key="1">
    <source>
        <dbReference type="EMBL" id="HIT37270.1"/>
    </source>
</evidence>
<evidence type="ECO:0000313" key="2">
    <source>
        <dbReference type="Proteomes" id="UP000886833"/>
    </source>
</evidence>
<comment type="caution">
    <text evidence="1">The sequence shown here is derived from an EMBL/GenBank/DDBJ whole genome shotgun (WGS) entry which is preliminary data.</text>
</comment>
<dbReference type="Proteomes" id="UP000886833">
    <property type="component" value="Unassembled WGS sequence"/>
</dbReference>
<name>A0A9D1KB55_9FIRM</name>
<dbReference type="AlphaFoldDB" id="A0A9D1KB55"/>
<reference evidence="1" key="2">
    <citation type="journal article" date="2021" name="PeerJ">
        <title>Extensive microbial diversity within the chicken gut microbiome revealed by metagenomics and culture.</title>
        <authorList>
            <person name="Gilroy R."/>
            <person name="Ravi A."/>
            <person name="Getino M."/>
            <person name="Pursley I."/>
            <person name="Horton D.L."/>
            <person name="Alikhan N.F."/>
            <person name="Baker D."/>
            <person name="Gharbi K."/>
            <person name="Hall N."/>
            <person name="Watson M."/>
            <person name="Adriaenssens E.M."/>
            <person name="Foster-Nyarko E."/>
            <person name="Jarju S."/>
            <person name="Secka A."/>
            <person name="Antonio M."/>
            <person name="Oren A."/>
            <person name="Chaudhuri R.R."/>
            <person name="La Ragione R."/>
            <person name="Hildebrand F."/>
            <person name="Pallen M.J."/>
        </authorList>
    </citation>
    <scope>NUCLEOTIDE SEQUENCE</scope>
    <source>
        <strain evidence="1">CHK195-26880</strain>
    </source>
</reference>
<protein>
    <submittedName>
        <fullName evidence="1">Uncharacterized protein</fullName>
    </submittedName>
</protein>
<gene>
    <name evidence="1" type="ORF">IAB59_02170</name>
</gene>
<proteinExistence type="predicted"/>
<reference evidence="1" key="1">
    <citation type="submission" date="2020-10" db="EMBL/GenBank/DDBJ databases">
        <authorList>
            <person name="Gilroy R."/>
        </authorList>
    </citation>
    <scope>NUCLEOTIDE SEQUENCE</scope>
    <source>
        <strain evidence="1">CHK195-26880</strain>
    </source>
</reference>